<keyword evidence="3" id="KW-1185">Reference proteome</keyword>
<evidence type="ECO:0008006" key="4">
    <source>
        <dbReference type="Google" id="ProtNLM"/>
    </source>
</evidence>
<accession>A0A9Q3Z404</accession>
<protein>
    <recommendedName>
        <fullName evidence="4">Secreted protein</fullName>
    </recommendedName>
</protein>
<organism evidence="2 3">
    <name type="scientific">Streptomyces guryensis</name>
    <dbReference type="NCBI Taxonomy" id="2886947"/>
    <lineage>
        <taxon>Bacteria</taxon>
        <taxon>Bacillati</taxon>
        <taxon>Actinomycetota</taxon>
        <taxon>Actinomycetes</taxon>
        <taxon>Kitasatosporales</taxon>
        <taxon>Streptomycetaceae</taxon>
        <taxon>Streptomyces</taxon>
    </lineage>
</organism>
<dbReference type="InterPro" id="IPR006311">
    <property type="entry name" value="TAT_signal"/>
</dbReference>
<gene>
    <name evidence="2" type="ORF">LJ657_00190</name>
</gene>
<feature type="signal peptide" evidence="1">
    <location>
        <begin position="1"/>
        <end position="37"/>
    </location>
</feature>
<dbReference type="RefSeq" id="WP_232646022.1">
    <property type="nucleotide sequence ID" value="NZ_JAJSBI010000001.1"/>
</dbReference>
<proteinExistence type="predicted"/>
<reference evidence="2" key="1">
    <citation type="submission" date="2021-12" db="EMBL/GenBank/DDBJ databases">
        <authorList>
            <person name="Lee J.-H."/>
            <person name="Kim S.-B."/>
        </authorList>
    </citation>
    <scope>NUCLEOTIDE SEQUENCE</scope>
    <source>
        <strain evidence="2">NR30</strain>
    </source>
</reference>
<evidence type="ECO:0000313" key="2">
    <source>
        <dbReference type="EMBL" id="MCD9872129.1"/>
    </source>
</evidence>
<sequence length="163" mass="16458">MALTTARRTSVGRVAAAGLAAAASLALLGAASPAATAAPSAGTAHSGATAVVGKDKYGKWVATGPARYKCRVYVAVSAGGTANGAASGECKVRMSQVVVVGISINNNHIKHTTARGTAKKVYTTAVKETNPRGKQNICAFAYVNSPLDETNPVRSEAKVCVKA</sequence>
<dbReference type="EMBL" id="JAJSBI010000001">
    <property type="protein sequence ID" value="MCD9872129.1"/>
    <property type="molecule type" value="Genomic_DNA"/>
</dbReference>
<evidence type="ECO:0000313" key="3">
    <source>
        <dbReference type="Proteomes" id="UP001108029"/>
    </source>
</evidence>
<dbReference type="Proteomes" id="UP001108029">
    <property type="component" value="Unassembled WGS sequence"/>
</dbReference>
<dbReference type="PROSITE" id="PS51318">
    <property type="entry name" value="TAT"/>
    <property type="match status" value="1"/>
</dbReference>
<feature type="chain" id="PRO_5040360090" description="Secreted protein" evidence="1">
    <location>
        <begin position="38"/>
        <end position="163"/>
    </location>
</feature>
<keyword evidence="1" id="KW-0732">Signal</keyword>
<comment type="caution">
    <text evidence="2">The sequence shown here is derived from an EMBL/GenBank/DDBJ whole genome shotgun (WGS) entry which is preliminary data.</text>
</comment>
<dbReference type="AlphaFoldDB" id="A0A9Q3Z404"/>
<name>A0A9Q3Z404_9ACTN</name>
<evidence type="ECO:0000256" key="1">
    <source>
        <dbReference type="SAM" id="SignalP"/>
    </source>
</evidence>